<proteinExistence type="inferred from homology"/>
<dbReference type="Gramene" id="ONI07940">
    <property type="protein sequence ID" value="ONI07940"/>
    <property type="gene ID" value="PRUPE_5G148500"/>
</dbReference>
<evidence type="ECO:0000256" key="1">
    <source>
        <dbReference type="ARBA" id="ARBA00022481"/>
    </source>
</evidence>
<keyword evidence="8" id="KW-1185">Reference proteome</keyword>
<evidence type="ECO:0000313" key="7">
    <source>
        <dbReference type="EMBL" id="ONI07940.1"/>
    </source>
</evidence>
<dbReference type="InterPro" id="IPR044577">
    <property type="entry name" value="HIPP4/7/8/17/18/19"/>
</dbReference>
<organism evidence="7 8">
    <name type="scientific">Prunus persica</name>
    <name type="common">Peach</name>
    <name type="synonym">Amygdalus persica</name>
    <dbReference type="NCBI Taxonomy" id="3760"/>
    <lineage>
        <taxon>Eukaryota</taxon>
        <taxon>Viridiplantae</taxon>
        <taxon>Streptophyta</taxon>
        <taxon>Embryophyta</taxon>
        <taxon>Tracheophyta</taxon>
        <taxon>Spermatophyta</taxon>
        <taxon>Magnoliopsida</taxon>
        <taxon>eudicotyledons</taxon>
        <taxon>Gunneridae</taxon>
        <taxon>Pentapetalae</taxon>
        <taxon>rosids</taxon>
        <taxon>fabids</taxon>
        <taxon>Rosales</taxon>
        <taxon>Rosaceae</taxon>
        <taxon>Amygdaloideae</taxon>
        <taxon>Amygdaleae</taxon>
        <taxon>Prunus</taxon>
    </lineage>
</organism>
<dbReference type="PANTHER" id="PTHR46195:SF2">
    <property type="entry name" value="HEAVY METAL-ASSOCIATED ISOPRENYLATED PLANT PROTEIN 7"/>
    <property type="match status" value="1"/>
</dbReference>
<protein>
    <recommendedName>
        <fullName evidence="6">HMA domain-containing protein</fullName>
    </recommendedName>
</protein>
<dbReference type="Gene3D" id="3.30.70.100">
    <property type="match status" value="2"/>
</dbReference>
<feature type="domain" description="HMA" evidence="6">
    <location>
        <begin position="146"/>
        <end position="210"/>
    </location>
</feature>
<evidence type="ECO:0000256" key="4">
    <source>
        <dbReference type="ARBA" id="ARBA00024045"/>
    </source>
</evidence>
<comment type="similarity">
    <text evidence="4">Belongs to the HIPP family.</text>
</comment>
<keyword evidence="3" id="KW-0636">Prenylation</keyword>
<keyword evidence="3" id="KW-0449">Lipoprotein</keyword>
<feature type="region of interest" description="Disordered" evidence="5">
    <location>
        <begin position="107"/>
        <end position="144"/>
    </location>
</feature>
<dbReference type="InterPro" id="IPR006121">
    <property type="entry name" value="HMA_dom"/>
</dbReference>
<keyword evidence="2" id="KW-0479">Metal-binding</keyword>
<accession>A0A251PA55</accession>
<dbReference type="EMBL" id="CM007655">
    <property type="protein sequence ID" value="ONI07940.1"/>
    <property type="molecule type" value="Genomic_DNA"/>
</dbReference>
<dbReference type="SUPFAM" id="SSF55008">
    <property type="entry name" value="HMA, heavy metal-associated domain"/>
    <property type="match status" value="2"/>
</dbReference>
<reference evidence="7 8" key="1">
    <citation type="journal article" date="2013" name="Nat. Genet.">
        <title>The high-quality draft genome of peach (Prunus persica) identifies unique patterns of genetic diversity, domestication and genome evolution.</title>
        <authorList>
            <consortium name="International Peach Genome Initiative"/>
            <person name="Verde I."/>
            <person name="Abbott A.G."/>
            <person name="Scalabrin S."/>
            <person name="Jung S."/>
            <person name="Shu S."/>
            <person name="Marroni F."/>
            <person name="Zhebentyayeva T."/>
            <person name="Dettori M.T."/>
            <person name="Grimwood J."/>
            <person name="Cattonaro F."/>
            <person name="Zuccolo A."/>
            <person name="Rossini L."/>
            <person name="Jenkins J."/>
            <person name="Vendramin E."/>
            <person name="Meisel L.A."/>
            <person name="Decroocq V."/>
            <person name="Sosinski B."/>
            <person name="Prochnik S."/>
            <person name="Mitros T."/>
            <person name="Policriti A."/>
            <person name="Cipriani G."/>
            <person name="Dondini L."/>
            <person name="Ficklin S."/>
            <person name="Goodstein D.M."/>
            <person name="Xuan P."/>
            <person name="Del Fabbro C."/>
            <person name="Aramini V."/>
            <person name="Copetti D."/>
            <person name="Gonzalez S."/>
            <person name="Horner D.S."/>
            <person name="Falchi R."/>
            <person name="Lucas S."/>
            <person name="Mica E."/>
            <person name="Maldonado J."/>
            <person name="Lazzari B."/>
            <person name="Bielenberg D."/>
            <person name="Pirona R."/>
            <person name="Miculan M."/>
            <person name="Barakat A."/>
            <person name="Testolin R."/>
            <person name="Stella A."/>
            <person name="Tartarini S."/>
            <person name="Tonutti P."/>
            <person name="Arus P."/>
            <person name="Orellana A."/>
            <person name="Wells C."/>
            <person name="Main D."/>
            <person name="Vizzotto G."/>
            <person name="Silva H."/>
            <person name="Salamini F."/>
            <person name="Schmutz J."/>
            <person name="Morgante M."/>
            <person name="Rokhsar D.S."/>
        </authorList>
    </citation>
    <scope>NUCLEOTIDE SEQUENCE [LARGE SCALE GENOMIC DNA]</scope>
    <source>
        <strain evidence="8">cv. Nemared</strain>
    </source>
</reference>
<evidence type="ECO:0000256" key="5">
    <source>
        <dbReference type="SAM" id="MobiDB-lite"/>
    </source>
</evidence>
<evidence type="ECO:0000259" key="6">
    <source>
        <dbReference type="PROSITE" id="PS50846"/>
    </source>
</evidence>
<dbReference type="Pfam" id="PF00403">
    <property type="entry name" value="HMA"/>
    <property type="match status" value="2"/>
</dbReference>
<gene>
    <name evidence="7" type="ORF">PRUPE_5G148500</name>
</gene>
<dbReference type="CDD" id="cd00371">
    <property type="entry name" value="HMA"/>
    <property type="match status" value="2"/>
</dbReference>
<evidence type="ECO:0000256" key="2">
    <source>
        <dbReference type="ARBA" id="ARBA00022723"/>
    </source>
</evidence>
<dbReference type="FunFam" id="3.30.70.100:FF:000056">
    <property type="entry name" value="Heavy metal transporting ATPase"/>
    <property type="match status" value="1"/>
</dbReference>
<dbReference type="InterPro" id="IPR036163">
    <property type="entry name" value="HMA_dom_sf"/>
</dbReference>
<dbReference type="PANTHER" id="PTHR46195">
    <property type="entry name" value="HEAVY METAL-ASSOCIATED ISOPRENYLATED PLANT PROTEIN 7"/>
    <property type="match status" value="1"/>
</dbReference>
<feature type="domain" description="HMA" evidence="6">
    <location>
        <begin position="49"/>
        <end position="113"/>
    </location>
</feature>
<dbReference type="GO" id="GO:0046872">
    <property type="term" value="F:metal ion binding"/>
    <property type="evidence" value="ECO:0007669"/>
    <property type="project" value="UniProtKB-KW"/>
</dbReference>
<name>A0A251PA55_PRUPE</name>
<feature type="compositionally biased region" description="Low complexity" evidence="5">
    <location>
        <begin position="256"/>
        <end position="275"/>
    </location>
</feature>
<sequence length="320" mass="36026">MEEKKPEEVKKPEAEEKKEEKKEEEKKPEAEEKKEEKKADAAPPLPPPPQEIVLKVYMHCEGCARKVKRRLKGFQGVEDVSTDCKTHTVVVKGEKADPIKVLERVQRKSRGQVELLSPIPKPPAEEKKPEEKEQPKPEEKKEEPVVITVVLKVHMHCDACAQEIKKRILRMKGVESAEPDLKSSEVTVKGVFDPPQLVEYVHKRTGKHASIVKQEPEKKDKEEAKEEEKKGGEEGDKDKKGKDEEAKPEEKKGDEAPPAAAAAPDAAAAAEGGAATEETKVVELMKKNEYYYYPPRYAMELYAYPPQIFSDENPNACSVM</sequence>
<dbReference type="AlphaFoldDB" id="A0A251PA55"/>
<feature type="compositionally biased region" description="Basic and acidic residues" evidence="5">
    <location>
        <begin position="214"/>
        <end position="255"/>
    </location>
</feature>
<feature type="region of interest" description="Disordered" evidence="5">
    <location>
        <begin position="1"/>
        <end position="50"/>
    </location>
</feature>
<dbReference type="Proteomes" id="UP000006882">
    <property type="component" value="Chromosome G5"/>
</dbReference>
<feature type="compositionally biased region" description="Basic and acidic residues" evidence="5">
    <location>
        <begin position="1"/>
        <end position="40"/>
    </location>
</feature>
<feature type="region of interest" description="Disordered" evidence="5">
    <location>
        <begin position="204"/>
        <end position="277"/>
    </location>
</feature>
<dbReference type="PROSITE" id="PS50846">
    <property type="entry name" value="HMA_2"/>
    <property type="match status" value="2"/>
</dbReference>
<evidence type="ECO:0000313" key="8">
    <source>
        <dbReference type="Proteomes" id="UP000006882"/>
    </source>
</evidence>
<evidence type="ECO:0000256" key="3">
    <source>
        <dbReference type="ARBA" id="ARBA00023289"/>
    </source>
</evidence>
<feature type="compositionally biased region" description="Basic and acidic residues" evidence="5">
    <location>
        <begin position="123"/>
        <end position="144"/>
    </location>
</feature>
<keyword evidence="1" id="KW-0488">Methylation</keyword>